<sequence length="172" mass="19307">MMKTNCWYKLAGQECLIKCKDDDSTISITCQNDIKWGPLPNIECPIRINKKSPTLCPTPEISETFEYTEDCASTSVEGKCSVKCRHGGMLIGNNYIKCTRYGKWSSLPDCTCSIPIFSNDLKAKKKIAILSNEEANVTLNVKKICNWLEKTSFPVRIIQNGVLNQNASKLFV</sequence>
<keyword evidence="2" id="KW-0768">Sushi</keyword>
<reference evidence="4 5" key="1">
    <citation type="submission" date="2021-06" db="EMBL/GenBank/DDBJ databases">
        <title>Caerostris extrusa draft genome.</title>
        <authorList>
            <person name="Kono N."/>
            <person name="Arakawa K."/>
        </authorList>
    </citation>
    <scope>NUCLEOTIDE SEQUENCE [LARGE SCALE GENOMIC DNA]</scope>
</reference>
<accession>A0AAV4Y5C5</accession>
<name>A0AAV4Y5C5_CAEEX</name>
<proteinExistence type="predicted"/>
<keyword evidence="1" id="KW-1015">Disulfide bond</keyword>
<comment type="caution">
    <text evidence="2">Lacks conserved residue(s) required for the propagation of feature annotation.</text>
</comment>
<dbReference type="PROSITE" id="PS50923">
    <property type="entry name" value="SUSHI"/>
    <property type="match status" value="1"/>
</dbReference>
<evidence type="ECO:0000259" key="3">
    <source>
        <dbReference type="PROSITE" id="PS50923"/>
    </source>
</evidence>
<dbReference type="Pfam" id="PF00084">
    <property type="entry name" value="Sushi"/>
    <property type="match status" value="1"/>
</dbReference>
<dbReference type="Gene3D" id="2.10.70.10">
    <property type="entry name" value="Complement Module, domain 1"/>
    <property type="match status" value="1"/>
</dbReference>
<gene>
    <name evidence="4" type="primary">Svep1_18</name>
    <name evidence="4" type="ORF">CEXT_574921</name>
</gene>
<dbReference type="SUPFAM" id="SSF57535">
    <property type="entry name" value="Complement control module/SCR domain"/>
    <property type="match status" value="1"/>
</dbReference>
<evidence type="ECO:0000256" key="1">
    <source>
        <dbReference type="ARBA" id="ARBA00023157"/>
    </source>
</evidence>
<comment type="caution">
    <text evidence="4">The sequence shown here is derived from an EMBL/GenBank/DDBJ whole genome shotgun (WGS) entry which is preliminary data.</text>
</comment>
<dbReference type="InterPro" id="IPR000436">
    <property type="entry name" value="Sushi_SCR_CCP_dom"/>
</dbReference>
<evidence type="ECO:0000313" key="4">
    <source>
        <dbReference type="EMBL" id="GIZ02552.1"/>
    </source>
</evidence>
<evidence type="ECO:0000256" key="2">
    <source>
        <dbReference type="PROSITE-ProRule" id="PRU00302"/>
    </source>
</evidence>
<evidence type="ECO:0000313" key="5">
    <source>
        <dbReference type="Proteomes" id="UP001054945"/>
    </source>
</evidence>
<dbReference type="EMBL" id="BPLR01018824">
    <property type="protein sequence ID" value="GIZ02552.1"/>
    <property type="molecule type" value="Genomic_DNA"/>
</dbReference>
<feature type="domain" description="Sushi" evidence="3">
    <location>
        <begin position="54"/>
        <end position="112"/>
    </location>
</feature>
<organism evidence="4 5">
    <name type="scientific">Caerostris extrusa</name>
    <name type="common">Bark spider</name>
    <name type="synonym">Caerostris bankana</name>
    <dbReference type="NCBI Taxonomy" id="172846"/>
    <lineage>
        <taxon>Eukaryota</taxon>
        <taxon>Metazoa</taxon>
        <taxon>Ecdysozoa</taxon>
        <taxon>Arthropoda</taxon>
        <taxon>Chelicerata</taxon>
        <taxon>Arachnida</taxon>
        <taxon>Araneae</taxon>
        <taxon>Araneomorphae</taxon>
        <taxon>Entelegynae</taxon>
        <taxon>Araneoidea</taxon>
        <taxon>Araneidae</taxon>
        <taxon>Caerostris</taxon>
    </lineage>
</organism>
<protein>
    <submittedName>
        <fullName evidence="4">Sushi, von Willebrand factor type A, EGF and pentraxin domain-containing protein 1</fullName>
    </submittedName>
</protein>
<dbReference type="Proteomes" id="UP001054945">
    <property type="component" value="Unassembled WGS sequence"/>
</dbReference>
<dbReference type="InterPro" id="IPR035976">
    <property type="entry name" value="Sushi/SCR/CCP_sf"/>
</dbReference>
<dbReference type="AlphaFoldDB" id="A0AAV4Y5C5"/>
<keyword evidence="5" id="KW-1185">Reference proteome</keyword>
<dbReference type="CDD" id="cd00033">
    <property type="entry name" value="CCP"/>
    <property type="match status" value="1"/>
</dbReference>